<name>A0A6G7YPA1_9SPHN</name>
<evidence type="ECO:0000256" key="4">
    <source>
        <dbReference type="ARBA" id="ARBA00022840"/>
    </source>
</evidence>
<dbReference type="PANTHER" id="PTHR23077:SF171">
    <property type="entry name" value="NUCLEAR VALOSIN-CONTAINING PROTEIN-LIKE"/>
    <property type="match status" value="1"/>
</dbReference>
<dbReference type="SMART" id="SM01073">
    <property type="entry name" value="CDC48_N"/>
    <property type="match status" value="1"/>
</dbReference>
<dbReference type="Gene3D" id="2.40.40.20">
    <property type="match status" value="1"/>
</dbReference>
<dbReference type="SUPFAM" id="SSF54585">
    <property type="entry name" value="Cdc48 domain 2-like"/>
    <property type="match status" value="1"/>
</dbReference>
<dbReference type="GO" id="GO:0016887">
    <property type="term" value="F:ATP hydrolysis activity"/>
    <property type="evidence" value="ECO:0007669"/>
    <property type="project" value="InterPro"/>
</dbReference>
<dbReference type="Pfam" id="PF00004">
    <property type="entry name" value="AAA"/>
    <property type="match status" value="2"/>
</dbReference>
<dbReference type="RefSeq" id="WP_166410950.1">
    <property type="nucleotide sequence ID" value="NZ_CP049869.1"/>
</dbReference>
<feature type="domain" description="CDC48" evidence="7">
    <location>
        <begin position="114"/>
        <end position="197"/>
    </location>
</feature>
<dbReference type="Gene3D" id="3.40.50.300">
    <property type="entry name" value="P-loop containing nucleotide triphosphate hydrolases"/>
    <property type="match status" value="2"/>
</dbReference>
<evidence type="ECO:0000259" key="7">
    <source>
        <dbReference type="SMART" id="SM01072"/>
    </source>
</evidence>
<keyword evidence="3 5" id="KW-0547">Nucleotide-binding</keyword>
<sequence length="772" mass="84020">MADVETVDRTKARKVQVANLSPAEHGRGFARLPARLMSELGLSEGDVIEIVGSKTTAARALRPYDEDEGIDIIRLDGLQRANAGVGSGDYVEVRKGQSTAATRVVFAPAAPNMRLEGSSAALQRSFAGRPLTEGDVVATTGHQRVNADMPDHIRQLLNAPAFALQELKLIVVSTAPKGIVHIDAKTQVELLSEYKEPDQADRRADVTYDDLGGMRGTIDALREMVELPLRHPELFQRLGVDPPKGVLLHGPPGTGKTRLARAVANESAARFFHIAGPEVMGSAYGESEKRLRELFEEAAKAAPSIIFIDEIDSIAPKRGQVTGEAEKRLVAQLLTLMDGLEPRQNLVVIAATNRPEAIDEALRRPGRFDREIVVGVPDEPGRREILGIHTRGMPLDGGVSLEDLSRRTYGFVGADLAALVREAALEAVRRIMPELDLSEQTIPTEILDRLSVNGSDFENALKRVQPSAMREVMVEAPRVGWDDIGGLDEARDKLREGVELPLKHPEAFRRIGIRPAKGFLLYGPPGTGKTLLAKAAARESQANFIATKSSDLLSKWYGESEQQIARLFARARQVAPTIIFFDELDSLVPARGGGLGEPQVTERVVNTILAEMDGLEELQNVVVIGATNRPNLIDPALLRPGRFDELIYVGTPDTAGRRRILAIHTEGMPLAADVDLDSLARRSERFTGADLEDLVRRAGLHALRRGLEEAQVTMADFEAALTDTRASVTEQMEEEYARIQSTLKSDAVRPNGGIGFVLPGTMRSRPGGKGDE</sequence>
<organism evidence="9 10">
    <name type="scientific">Sphingomonas piscis</name>
    <dbReference type="NCBI Taxonomy" id="2714943"/>
    <lineage>
        <taxon>Bacteria</taxon>
        <taxon>Pseudomonadati</taxon>
        <taxon>Pseudomonadota</taxon>
        <taxon>Alphaproteobacteria</taxon>
        <taxon>Sphingomonadales</taxon>
        <taxon>Sphingomonadaceae</taxon>
        <taxon>Sphingomonas</taxon>
    </lineage>
</organism>
<dbReference type="GO" id="GO:0005737">
    <property type="term" value="C:cytoplasm"/>
    <property type="evidence" value="ECO:0007669"/>
    <property type="project" value="UniProtKB-ARBA"/>
</dbReference>
<dbReference type="Gene3D" id="1.10.8.60">
    <property type="match status" value="2"/>
</dbReference>
<dbReference type="FunFam" id="3.40.50.300:FF:000018">
    <property type="entry name" value="Cell division control 48"/>
    <property type="match status" value="1"/>
</dbReference>
<dbReference type="Pfam" id="PF02933">
    <property type="entry name" value="CDC48_2"/>
    <property type="match status" value="1"/>
</dbReference>
<feature type="domain" description="AAA+ ATPase" evidence="6">
    <location>
        <begin position="242"/>
        <end position="378"/>
    </location>
</feature>
<dbReference type="CDD" id="cd19511">
    <property type="entry name" value="RecA-like_CDC48_r2-like"/>
    <property type="match status" value="1"/>
</dbReference>
<dbReference type="SUPFAM" id="SSF52540">
    <property type="entry name" value="P-loop containing nucleoside triphosphate hydrolases"/>
    <property type="match status" value="2"/>
</dbReference>
<dbReference type="InterPro" id="IPR009010">
    <property type="entry name" value="Asp_de-COase-like_dom_sf"/>
</dbReference>
<dbReference type="FunFam" id="1.10.8.60:FF:000057">
    <property type="entry name" value="AAA family ATPase, CDC48 subfamily"/>
    <property type="match status" value="1"/>
</dbReference>
<dbReference type="AlphaFoldDB" id="A0A6G7YPA1"/>
<dbReference type="EMBL" id="CP049869">
    <property type="protein sequence ID" value="QIK78557.1"/>
    <property type="molecule type" value="Genomic_DNA"/>
</dbReference>
<keyword evidence="2" id="KW-0677">Repeat</keyword>
<dbReference type="InterPro" id="IPR003338">
    <property type="entry name" value="CDC4_N-term_subdom"/>
</dbReference>
<keyword evidence="4 5" id="KW-0067">ATP-binding</keyword>
<dbReference type="FunFam" id="3.40.50.300:FF:000012">
    <property type="entry name" value="Transitional endoplasmic reticulum ATPase"/>
    <property type="match status" value="1"/>
</dbReference>
<reference evidence="9 10" key="1">
    <citation type="submission" date="2020-03" db="EMBL/GenBank/DDBJ databases">
        <title>Sphingomonas sp. nov., isolated from fish.</title>
        <authorList>
            <person name="Hyun D.-W."/>
            <person name="Bae J.-W."/>
        </authorList>
    </citation>
    <scope>NUCLEOTIDE SEQUENCE [LARGE SCALE GENOMIC DNA]</scope>
    <source>
        <strain evidence="9 10">HDW15B</strain>
    </source>
</reference>
<dbReference type="Pfam" id="PF02359">
    <property type="entry name" value="CDC48_N"/>
    <property type="match status" value="1"/>
</dbReference>
<evidence type="ECO:0000259" key="8">
    <source>
        <dbReference type="SMART" id="SM01073"/>
    </source>
</evidence>
<evidence type="ECO:0000313" key="9">
    <source>
        <dbReference type="EMBL" id="QIK78557.1"/>
    </source>
</evidence>
<dbReference type="InterPro" id="IPR003959">
    <property type="entry name" value="ATPase_AAA_core"/>
</dbReference>
<evidence type="ECO:0000256" key="5">
    <source>
        <dbReference type="RuleBase" id="RU003651"/>
    </source>
</evidence>
<dbReference type="PANTHER" id="PTHR23077">
    <property type="entry name" value="AAA-FAMILY ATPASE"/>
    <property type="match status" value="1"/>
</dbReference>
<evidence type="ECO:0000256" key="1">
    <source>
        <dbReference type="ARBA" id="ARBA00009833"/>
    </source>
</evidence>
<dbReference type="FunFam" id="2.40.40.20:FF:000007">
    <property type="entry name" value="AAA family ATPase"/>
    <property type="match status" value="1"/>
</dbReference>
<dbReference type="InterPro" id="IPR027417">
    <property type="entry name" value="P-loop_NTPase"/>
</dbReference>
<dbReference type="Pfam" id="PF17862">
    <property type="entry name" value="AAA_lid_3"/>
    <property type="match status" value="2"/>
</dbReference>
<dbReference type="CDD" id="cd19503">
    <property type="entry name" value="RecA-like_CDC48_NLV2_r1-like"/>
    <property type="match status" value="1"/>
</dbReference>
<dbReference type="SMART" id="SM01072">
    <property type="entry name" value="CDC48_2"/>
    <property type="match status" value="1"/>
</dbReference>
<keyword evidence="10" id="KW-1185">Reference proteome</keyword>
<evidence type="ECO:0000313" key="10">
    <source>
        <dbReference type="Proteomes" id="UP000503222"/>
    </source>
</evidence>
<dbReference type="Proteomes" id="UP000503222">
    <property type="component" value="Chromosome"/>
</dbReference>
<dbReference type="InterPro" id="IPR041569">
    <property type="entry name" value="AAA_lid_3"/>
</dbReference>
<evidence type="ECO:0000259" key="6">
    <source>
        <dbReference type="SMART" id="SM00382"/>
    </source>
</evidence>
<dbReference type="KEGG" id="spii:G7077_06245"/>
<gene>
    <name evidence="9" type="ORF">G7077_06245</name>
</gene>
<comment type="similarity">
    <text evidence="1">Belongs to the AAA ATPase family. CDC48 subfamily.</text>
</comment>
<dbReference type="GO" id="GO:0005524">
    <property type="term" value="F:ATP binding"/>
    <property type="evidence" value="ECO:0007669"/>
    <property type="project" value="UniProtKB-KW"/>
</dbReference>
<dbReference type="InterPro" id="IPR003960">
    <property type="entry name" value="ATPase_AAA_CS"/>
</dbReference>
<feature type="domain" description="CDC48 N-terminal subdomain" evidence="8">
    <location>
        <begin position="14"/>
        <end position="98"/>
    </location>
</feature>
<evidence type="ECO:0000256" key="3">
    <source>
        <dbReference type="ARBA" id="ARBA00022741"/>
    </source>
</evidence>
<dbReference type="InterPro" id="IPR004201">
    <property type="entry name" value="Cdc48_dom2"/>
</dbReference>
<dbReference type="SMART" id="SM00382">
    <property type="entry name" value="AAA"/>
    <property type="match status" value="2"/>
</dbReference>
<evidence type="ECO:0000256" key="2">
    <source>
        <dbReference type="ARBA" id="ARBA00022737"/>
    </source>
</evidence>
<dbReference type="InterPro" id="IPR029067">
    <property type="entry name" value="CDC48_domain_2-like_sf"/>
</dbReference>
<dbReference type="SUPFAM" id="SSF50692">
    <property type="entry name" value="ADC-like"/>
    <property type="match status" value="1"/>
</dbReference>
<dbReference type="Gene3D" id="3.10.330.10">
    <property type="match status" value="1"/>
</dbReference>
<proteinExistence type="inferred from homology"/>
<dbReference type="InterPro" id="IPR050168">
    <property type="entry name" value="AAA_ATPase_domain"/>
</dbReference>
<dbReference type="InterPro" id="IPR003593">
    <property type="entry name" value="AAA+_ATPase"/>
</dbReference>
<feature type="domain" description="AAA+ ATPase" evidence="6">
    <location>
        <begin position="515"/>
        <end position="653"/>
    </location>
</feature>
<protein>
    <submittedName>
        <fullName evidence="9">CDC48 family AAA ATPase</fullName>
    </submittedName>
</protein>
<dbReference type="InterPro" id="IPR005938">
    <property type="entry name" value="AAA_ATPase_CDC48"/>
</dbReference>
<dbReference type="NCBIfam" id="TIGR01243">
    <property type="entry name" value="CDC48"/>
    <property type="match status" value="1"/>
</dbReference>
<dbReference type="PROSITE" id="PS00674">
    <property type="entry name" value="AAA"/>
    <property type="match status" value="2"/>
</dbReference>
<accession>A0A6G7YPA1</accession>